<dbReference type="Gene3D" id="2.30.110.10">
    <property type="entry name" value="Electron Transport, Fmn-binding Protein, Chain A"/>
    <property type="match status" value="1"/>
</dbReference>
<dbReference type="PANTHER" id="PTHR28243:SF1">
    <property type="entry name" value="PYRIDOXAMINE 5'-PHOSPHATE OXIDASE ALR4036 FAMILY FMN-BINDING DOMAIN-CONTAINING PROTEIN"/>
    <property type="match status" value="1"/>
</dbReference>
<dbReference type="AlphaFoldDB" id="A0A2S9V6N5"/>
<dbReference type="Proteomes" id="UP000238949">
    <property type="component" value="Unassembled WGS sequence"/>
</dbReference>
<accession>A0A2S9V6N5</accession>
<protein>
    <submittedName>
        <fullName evidence="2">Pyridoxamine 5'-phosphate oxidase</fullName>
    </submittedName>
</protein>
<dbReference type="InterPro" id="IPR012349">
    <property type="entry name" value="Split_barrel_FMN-bd"/>
</dbReference>
<dbReference type="PANTHER" id="PTHR28243">
    <property type="entry name" value="AGL049CP"/>
    <property type="match status" value="1"/>
</dbReference>
<evidence type="ECO:0000313" key="3">
    <source>
        <dbReference type="Proteomes" id="UP000238949"/>
    </source>
</evidence>
<keyword evidence="3" id="KW-1185">Reference proteome</keyword>
<dbReference type="SUPFAM" id="SSF50475">
    <property type="entry name" value="FMN-binding split barrel"/>
    <property type="match status" value="1"/>
</dbReference>
<dbReference type="InterPro" id="IPR024624">
    <property type="entry name" value="Pyridox_Oxase_Alr4036_FMN-bd"/>
</dbReference>
<proteinExistence type="predicted"/>
<gene>
    <name evidence="2" type="ORF">C6Y40_18165</name>
</gene>
<evidence type="ECO:0000313" key="2">
    <source>
        <dbReference type="EMBL" id="PRO72108.1"/>
    </source>
</evidence>
<name>A0A2S9V6N5_9ALTE</name>
<dbReference type="RefSeq" id="WP_105935822.1">
    <property type="nucleotide sequence ID" value="NZ_PVNP01000192.1"/>
</dbReference>
<feature type="domain" description="Pyridoxamine 5'-phosphate oxidase Alr4036 family FMN-binding" evidence="1">
    <location>
        <begin position="2"/>
        <end position="92"/>
    </location>
</feature>
<dbReference type="EMBL" id="PVNP01000192">
    <property type="protein sequence ID" value="PRO72108.1"/>
    <property type="molecule type" value="Genomic_DNA"/>
</dbReference>
<dbReference type="Pfam" id="PF12766">
    <property type="entry name" value="Pyridox_oxase_2"/>
    <property type="match status" value="1"/>
</dbReference>
<sequence length="187" mass="21485">MSDWSALLLKSLDKTRDMPESRYFQLATVDSSGLPHNRTVVCRGVDENQSLMWVVTDTRNKKVAELKGNPHAAVCWYFAKTREQYRMTVSCRVDTPNDDSALCLQHWDRLSVAARQQFLWGEPGSERTAPKKSLIDHSANTDVLPDHFCVLTLLVESVDYLNLRGNPQQRQCFEKHQGQWHSKELIP</sequence>
<comment type="caution">
    <text evidence="2">The sequence shown here is derived from an EMBL/GenBank/DDBJ whole genome shotgun (WGS) entry which is preliminary data.</text>
</comment>
<dbReference type="GO" id="GO:0010181">
    <property type="term" value="F:FMN binding"/>
    <property type="evidence" value="ECO:0007669"/>
    <property type="project" value="InterPro"/>
</dbReference>
<reference evidence="3" key="1">
    <citation type="journal article" date="2020" name="Int. J. Syst. Evol. Microbiol.">
        <title>Alteromonas alba sp. nov., a marine bacterium isolated from the seawater of the West Pacific Ocean.</title>
        <authorList>
            <person name="Sun C."/>
            <person name="Wu Y.-H."/>
            <person name="Xamxidin M."/>
            <person name="Cheng H."/>
            <person name="Xu X.-W."/>
        </authorList>
    </citation>
    <scope>NUCLEOTIDE SEQUENCE [LARGE SCALE GENOMIC DNA]</scope>
    <source>
        <strain evidence="3">190</strain>
    </source>
</reference>
<evidence type="ECO:0000259" key="1">
    <source>
        <dbReference type="Pfam" id="PF12766"/>
    </source>
</evidence>
<dbReference type="OrthoDB" id="5736591at2"/>
<organism evidence="2 3">
    <name type="scientific">Alteromonas alba</name>
    <dbReference type="NCBI Taxonomy" id="2079529"/>
    <lineage>
        <taxon>Bacteria</taxon>
        <taxon>Pseudomonadati</taxon>
        <taxon>Pseudomonadota</taxon>
        <taxon>Gammaproteobacteria</taxon>
        <taxon>Alteromonadales</taxon>
        <taxon>Alteromonadaceae</taxon>
        <taxon>Alteromonas/Salinimonas group</taxon>
        <taxon>Alteromonas</taxon>
    </lineage>
</organism>